<reference evidence="2 3" key="1">
    <citation type="submission" date="2019-04" db="EMBL/GenBank/DDBJ databases">
        <title>Draft genome sequence of Robertkochia marina CC-AMO-30D.</title>
        <authorList>
            <person name="Hameed A."/>
            <person name="Lin S.-Y."/>
            <person name="Shahina M."/>
            <person name="Lai W.-A."/>
            <person name="Young C.-C."/>
        </authorList>
    </citation>
    <scope>NUCLEOTIDE SEQUENCE [LARGE SCALE GENOMIC DNA]</scope>
    <source>
        <strain evidence="2 3">CC-AMO-30D</strain>
    </source>
</reference>
<dbReference type="RefSeq" id="WP_136334590.1">
    <property type="nucleotide sequence ID" value="NZ_QXMP01000004.1"/>
</dbReference>
<organism evidence="2 3">
    <name type="scientific">Robertkochia marina</name>
    <dbReference type="NCBI Taxonomy" id="1227945"/>
    <lineage>
        <taxon>Bacteria</taxon>
        <taxon>Pseudomonadati</taxon>
        <taxon>Bacteroidota</taxon>
        <taxon>Flavobacteriia</taxon>
        <taxon>Flavobacteriales</taxon>
        <taxon>Flavobacteriaceae</taxon>
        <taxon>Robertkochia</taxon>
    </lineage>
</organism>
<dbReference type="GO" id="GO:0016787">
    <property type="term" value="F:hydrolase activity"/>
    <property type="evidence" value="ECO:0007669"/>
    <property type="project" value="InterPro"/>
</dbReference>
<dbReference type="EMBL" id="SSMC01000001">
    <property type="protein sequence ID" value="THD69100.1"/>
    <property type="molecule type" value="Genomic_DNA"/>
</dbReference>
<evidence type="ECO:0000313" key="2">
    <source>
        <dbReference type="EMBL" id="THD69100.1"/>
    </source>
</evidence>
<dbReference type="Pfam" id="PF06439">
    <property type="entry name" value="3keto-disac_hyd"/>
    <property type="match status" value="1"/>
</dbReference>
<protein>
    <submittedName>
        <fullName evidence="2">DUF1080 domain-containing protein</fullName>
    </submittedName>
</protein>
<accession>A0A4S3M2K9</accession>
<proteinExistence type="predicted"/>
<feature type="domain" description="3-keto-alpha-glucoside-1,2-lyase/3-keto-2-hydroxy-glucal hydratase" evidence="1">
    <location>
        <begin position="45"/>
        <end position="249"/>
    </location>
</feature>
<evidence type="ECO:0000313" key="3">
    <source>
        <dbReference type="Proteomes" id="UP000305939"/>
    </source>
</evidence>
<dbReference type="AlphaFoldDB" id="A0A4S3M2K9"/>
<dbReference type="OrthoDB" id="9806233at2"/>
<comment type="caution">
    <text evidence="2">The sequence shown here is derived from an EMBL/GenBank/DDBJ whole genome shotgun (WGS) entry which is preliminary data.</text>
</comment>
<sequence>MRKLALTFMALTLLNACKEEKKDTNPELTAAEEVNPHKESQMKEDWIVLFDGTSTDAWHEYGKDKDSFPESWKIEDNALTFYPAEGEKHNIVTDQEFESFELHIEWKISEGGNSGIMWGVQEMEQYNEPYFTGPEIQVLDNLRHPDAKIKGKTHQAGALYDMVEPSEDVTSPVGEWNTFVIRIDHKANQGSVIHNGVLITEFPVHGEAWNTMVKDSKFANWKDFGQFPKGKIALQDHSDKVSYRNIKIKKL</sequence>
<gene>
    <name evidence="2" type="ORF">E7Z59_01865</name>
</gene>
<dbReference type="Gene3D" id="2.60.120.560">
    <property type="entry name" value="Exo-inulinase, domain 1"/>
    <property type="match status" value="1"/>
</dbReference>
<dbReference type="InterPro" id="IPR010496">
    <property type="entry name" value="AL/BT2_dom"/>
</dbReference>
<name>A0A4S3M2K9_9FLAO</name>
<evidence type="ECO:0000259" key="1">
    <source>
        <dbReference type="Pfam" id="PF06439"/>
    </source>
</evidence>
<keyword evidence="3" id="KW-1185">Reference proteome</keyword>
<dbReference type="Proteomes" id="UP000305939">
    <property type="component" value="Unassembled WGS sequence"/>
</dbReference>